<keyword evidence="7" id="KW-1185">Reference proteome</keyword>
<dbReference type="SUPFAM" id="SSF54001">
    <property type="entry name" value="Cysteine proteinases"/>
    <property type="match status" value="1"/>
</dbReference>
<dbReference type="Proteomes" id="UP001500742">
    <property type="component" value="Unassembled WGS sequence"/>
</dbReference>
<feature type="domain" description="NlpC/P60" evidence="5">
    <location>
        <begin position="43"/>
        <end position="179"/>
    </location>
</feature>
<accession>A0ABP7QNR2</accession>
<gene>
    <name evidence="6" type="ORF">GCM10022210_41820</name>
</gene>
<evidence type="ECO:0000313" key="7">
    <source>
        <dbReference type="Proteomes" id="UP001500742"/>
    </source>
</evidence>
<evidence type="ECO:0000256" key="3">
    <source>
        <dbReference type="ARBA" id="ARBA00022801"/>
    </source>
</evidence>
<comment type="similarity">
    <text evidence="1">Belongs to the peptidase C40 family.</text>
</comment>
<dbReference type="InterPro" id="IPR000064">
    <property type="entry name" value="NLP_P60_dom"/>
</dbReference>
<evidence type="ECO:0000256" key="4">
    <source>
        <dbReference type="ARBA" id="ARBA00022807"/>
    </source>
</evidence>
<dbReference type="EMBL" id="BAAAZC010000029">
    <property type="protein sequence ID" value="GAA3985358.1"/>
    <property type="molecule type" value="Genomic_DNA"/>
</dbReference>
<organism evidence="6 7">
    <name type="scientific">Mucilaginibacter dorajii</name>
    <dbReference type="NCBI Taxonomy" id="692994"/>
    <lineage>
        <taxon>Bacteria</taxon>
        <taxon>Pseudomonadati</taxon>
        <taxon>Bacteroidota</taxon>
        <taxon>Sphingobacteriia</taxon>
        <taxon>Sphingobacteriales</taxon>
        <taxon>Sphingobacteriaceae</taxon>
        <taxon>Mucilaginibacter</taxon>
    </lineage>
</organism>
<dbReference type="Gene3D" id="3.90.1720.10">
    <property type="entry name" value="endopeptidase domain like (from Nostoc punctiforme)"/>
    <property type="match status" value="1"/>
</dbReference>
<evidence type="ECO:0000256" key="2">
    <source>
        <dbReference type="ARBA" id="ARBA00022670"/>
    </source>
</evidence>
<evidence type="ECO:0000256" key="1">
    <source>
        <dbReference type="ARBA" id="ARBA00007074"/>
    </source>
</evidence>
<protein>
    <submittedName>
        <fullName evidence="6">NlpC/P60 family protein</fullName>
    </submittedName>
</protein>
<proteinExistence type="inferred from homology"/>
<sequence>MLVLLSFGNPDKTVAATTSAAPVKKVVAKSNKFKTATGVLTGDISPADLITFARSLKGINYRYGSTNPLRGFDCSGFVNYVFNHFDIAVPRSSGDFLSAGKVIELKDAKPGDLILFTGTGTGKRHKRHSRSIGHIGIMLSSIAEGFKFIHSTSGAANGVTETELNDYYMGRFMKIIRVFPQNDETPAPPAADLSSL</sequence>
<dbReference type="PANTHER" id="PTHR47053:SF1">
    <property type="entry name" value="MUREIN DD-ENDOPEPTIDASE MEPH-RELATED"/>
    <property type="match status" value="1"/>
</dbReference>
<keyword evidence="2" id="KW-0645">Protease</keyword>
<evidence type="ECO:0000313" key="6">
    <source>
        <dbReference type="EMBL" id="GAA3985358.1"/>
    </source>
</evidence>
<dbReference type="InterPro" id="IPR051202">
    <property type="entry name" value="Peptidase_C40"/>
</dbReference>
<keyword evidence="3" id="KW-0378">Hydrolase</keyword>
<dbReference type="InterPro" id="IPR038765">
    <property type="entry name" value="Papain-like_cys_pep_sf"/>
</dbReference>
<dbReference type="PANTHER" id="PTHR47053">
    <property type="entry name" value="MUREIN DD-ENDOPEPTIDASE MEPH-RELATED"/>
    <property type="match status" value="1"/>
</dbReference>
<comment type="caution">
    <text evidence="6">The sequence shown here is derived from an EMBL/GenBank/DDBJ whole genome shotgun (WGS) entry which is preliminary data.</text>
</comment>
<reference evidence="7" key="1">
    <citation type="journal article" date="2019" name="Int. J. Syst. Evol. Microbiol.">
        <title>The Global Catalogue of Microorganisms (GCM) 10K type strain sequencing project: providing services to taxonomists for standard genome sequencing and annotation.</title>
        <authorList>
            <consortium name="The Broad Institute Genomics Platform"/>
            <consortium name="The Broad Institute Genome Sequencing Center for Infectious Disease"/>
            <person name="Wu L."/>
            <person name="Ma J."/>
        </authorList>
    </citation>
    <scope>NUCLEOTIDE SEQUENCE [LARGE SCALE GENOMIC DNA]</scope>
    <source>
        <strain evidence="7">JCM 16601</strain>
    </source>
</reference>
<evidence type="ECO:0000259" key="5">
    <source>
        <dbReference type="PROSITE" id="PS51935"/>
    </source>
</evidence>
<dbReference type="PROSITE" id="PS51935">
    <property type="entry name" value="NLPC_P60"/>
    <property type="match status" value="1"/>
</dbReference>
<keyword evidence="4" id="KW-0788">Thiol protease</keyword>
<name>A0ABP7QNR2_9SPHI</name>
<dbReference type="Pfam" id="PF00877">
    <property type="entry name" value="NLPC_P60"/>
    <property type="match status" value="1"/>
</dbReference>